<keyword evidence="8" id="KW-0378">Hydrolase</keyword>
<evidence type="ECO:0000256" key="6">
    <source>
        <dbReference type="ARBA" id="ARBA00022840"/>
    </source>
</evidence>
<evidence type="ECO:0000256" key="2">
    <source>
        <dbReference type="ARBA" id="ARBA00022448"/>
    </source>
</evidence>
<accession>A0A4P6X2Z5</accession>
<keyword evidence="5" id="KW-0547">Nucleotide-binding</keyword>
<keyword evidence="6 8" id="KW-0067">ATP-binding</keyword>
<reference evidence="8 9" key="1">
    <citation type="submission" date="2019-03" db="EMBL/GenBank/DDBJ databases">
        <authorList>
            <person name="Sebastian G."/>
            <person name="Baumann P."/>
            <person name="Ruckert C."/>
            <person name="Kalinowski J."/>
            <person name="Nebel B."/>
            <person name="Takors R."/>
            <person name="Blombach B."/>
        </authorList>
    </citation>
    <scope>NUCLEOTIDE SEQUENCE [LARGE SCALE GENOMIC DNA]</scope>
    <source>
        <strain evidence="8 9">DSM 1084</strain>
    </source>
</reference>
<dbReference type="SMART" id="SM00382">
    <property type="entry name" value="AAA"/>
    <property type="match status" value="1"/>
</dbReference>
<dbReference type="Proteomes" id="UP000293912">
    <property type="component" value="Chromosome"/>
</dbReference>
<name>A0A4P6X2Z5_HYDPS</name>
<dbReference type="KEGG" id="hpse:HPF_17575"/>
<dbReference type="EMBL" id="CP037867">
    <property type="protein sequence ID" value="QBM29509.1"/>
    <property type="molecule type" value="Genomic_DNA"/>
</dbReference>
<dbReference type="AlphaFoldDB" id="A0A4P6X2Z5"/>
<gene>
    <name evidence="8" type="primary">drrA3</name>
    <name evidence="8" type="ORF">HPF_17575</name>
</gene>
<evidence type="ECO:0000313" key="9">
    <source>
        <dbReference type="Proteomes" id="UP000293912"/>
    </source>
</evidence>
<dbReference type="InterPro" id="IPR027417">
    <property type="entry name" value="P-loop_NTPase"/>
</dbReference>
<proteinExistence type="inferred from homology"/>
<dbReference type="Gene3D" id="3.40.50.300">
    <property type="entry name" value="P-loop containing nucleotide triphosphate hydrolases"/>
    <property type="match status" value="1"/>
</dbReference>
<keyword evidence="3" id="KW-0536">Nodulation</keyword>
<dbReference type="InterPro" id="IPR050763">
    <property type="entry name" value="ABC_transporter_ATP-binding"/>
</dbReference>
<keyword evidence="9" id="KW-1185">Reference proteome</keyword>
<feature type="domain" description="ABC transporter" evidence="7">
    <location>
        <begin position="13"/>
        <end position="243"/>
    </location>
</feature>
<dbReference type="PROSITE" id="PS50893">
    <property type="entry name" value="ABC_TRANSPORTER_2"/>
    <property type="match status" value="1"/>
</dbReference>
<dbReference type="GO" id="GO:0016887">
    <property type="term" value="F:ATP hydrolysis activity"/>
    <property type="evidence" value="ECO:0007669"/>
    <property type="project" value="InterPro"/>
</dbReference>
<evidence type="ECO:0000256" key="4">
    <source>
        <dbReference type="ARBA" id="ARBA00022475"/>
    </source>
</evidence>
<dbReference type="Pfam" id="PF00005">
    <property type="entry name" value="ABC_tran"/>
    <property type="match status" value="1"/>
</dbReference>
<evidence type="ECO:0000259" key="7">
    <source>
        <dbReference type="PROSITE" id="PS50893"/>
    </source>
</evidence>
<keyword evidence="2" id="KW-0813">Transport</keyword>
<dbReference type="RefSeq" id="WP_133157369.1">
    <property type="nucleotide sequence ID" value="NZ_CP037867.1"/>
</dbReference>
<evidence type="ECO:0000313" key="8">
    <source>
        <dbReference type="EMBL" id="QBM29509.1"/>
    </source>
</evidence>
<evidence type="ECO:0000256" key="1">
    <source>
        <dbReference type="ARBA" id="ARBA00005417"/>
    </source>
</evidence>
<sequence length="252" mass="26907">MTEPTALASDTVLKADGLHKAYNGKPALKGVSLSLQAGEMVALLGPNGAGKSTLLQLLTGLFTPDQGTITVLGHDMRQQPARALAGLGVVFQQSALDLDLTVMANLLFHTDLHGIPRQTARERIAAQLAAIGLQDQTKAVVRSLSGGTRRKVELVRALLHRPRLLLMDEATVGLDPASRQQLLDTVRGLCRDHGLAVLWATHLIEEVKTADRLLLLHQGTVRFDGAIGAFMAAAEGSDFQTEVLKALQKPGL</sequence>
<dbReference type="SUPFAM" id="SSF52540">
    <property type="entry name" value="P-loop containing nucleoside triphosphate hydrolases"/>
    <property type="match status" value="1"/>
</dbReference>
<organism evidence="8 9">
    <name type="scientific">Hydrogenophaga pseudoflava</name>
    <name type="common">Pseudomonas carboxydoflava</name>
    <dbReference type="NCBI Taxonomy" id="47421"/>
    <lineage>
        <taxon>Bacteria</taxon>
        <taxon>Pseudomonadati</taxon>
        <taxon>Pseudomonadota</taxon>
        <taxon>Betaproteobacteria</taxon>
        <taxon>Burkholderiales</taxon>
        <taxon>Comamonadaceae</taxon>
        <taxon>Hydrogenophaga</taxon>
    </lineage>
</organism>
<evidence type="ECO:0000256" key="3">
    <source>
        <dbReference type="ARBA" id="ARBA00022458"/>
    </source>
</evidence>
<dbReference type="InterPro" id="IPR003439">
    <property type="entry name" value="ABC_transporter-like_ATP-bd"/>
</dbReference>
<comment type="similarity">
    <text evidence="1">Belongs to the ABC transporter superfamily.</text>
</comment>
<dbReference type="EC" id="3.6.3.-" evidence="8"/>
<evidence type="ECO:0000256" key="5">
    <source>
        <dbReference type="ARBA" id="ARBA00022741"/>
    </source>
</evidence>
<dbReference type="PANTHER" id="PTHR42711">
    <property type="entry name" value="ABC TRANSPORTER ATP-BINDING PROTEIN"/>
    <property type="match status" value="1"/>
</dbReference>
<keyword evidence="4" id="KW-0472">Membrane</keyword>
<dbReference type="InterPro" id="IPR022467">
    <property type="entry name" value="ABC_transprt_ATP-bd_su_PQQ"/>
</dbReference>
<keyword evidence="4" id="KW-1003">Cell membrane</keyword>
<protein>
    <submittedName>
        <fullName evidence="8">Daunorubicin/doxorubicin resistance ATP-binding protein DrrA</fullName>
        <ecNumber evidence="8">3.6.3.-</ecNumber>
    </submittedName>
</protein>
<dbReference type="InterPro" id="IPR003593">
    <property type="entry name" value="AAA+_ATPase"/>
</dbReference>
<dbReference type="GO" id="GO:0005524">
    <property type="term" value="F:ATP binding"/>
    <property type="evidence" value="ECO:0007669"/>
    <property type="project" value="UniProtKB-KW"/>
</dbReference>
<dbReference type="PANTHER" id="PTHR42711:SF5">
    <property type="entry name" value="ABC TRANSPORTER ATP-BINDING PROTEIN NATA"/>
    <property type="match status" value="1"/>
</dbReference>
<dbReference type="NCBIfam" id="TIGR03864">
    <property type="entry name" value="PQQ_ABC_ATP"/>
    <property type="match status" value="1"/>
</dbReference>